<dbReference type="Proteomes" id="UP000697297">
    <property type="component" value="Unassembled WGS sequence"/>
</dbReference>
<dbReference type="EMBL" id="JAHLUH010000012">
    <property type="protein sequence ID" value="KAG7725565.1"/>
    <property type="molecule type" value="Genomic_DNA"/>
</dbReference>
<proteinExistence type="predicted"/>
<feature type="region of interest" description="Disordered" evidence="1">
    <location>
        <begin position="44"/>
        <end position="102"/>
    </location>
</feature>
<accession>A0AAN6D2R4</accession>
<evidence type="ECO:0000256" key="1">
    <source>
        <dbReference type="SAM" id="MobiDB-lite"/>
    </source>
</evidence>
<keyword evidence="4" id="KW-1185">Reference proteome</keyword>
<evidence type="ECO:0000313" key="4">
    <source>
        <dbReference type="Proteomes" id="UP000697297"/>
    </source>
</evidence>
<sequence length="127" mass="13758">MLIRTIMTKNALERQQHQPLHHVVPADGEAPARVDERGGVVRERAGHRKVARELGQRVHHAEHHHGDERVADQDAAGPAVSERLGGAEKQAGANRPAQRDHLHLERAELVFQGRVDAVGDGGGPEGG</sequence>
<dbReference type="EMBL" id="JAHLUN010000012">
    <property type="protein sequence ID" value="KAG7762941.1"/>
    <property type="molecule type" value="Genomic_DNA"/>
</dbReference>
<gene>
    <name evidence="2" type="ORF">KL933_004131</name>
    <name evidence="3" type="ORF">KL946_004293</name>
</gene>
<reference evidence="2 4" key="1">
    <citation type="journal article" date="2021" name="G3 (Bethesda)">
        <title>Genomic diversity, chromosomal rearrangements, and interspecies hybridization in the ogataea polymorpha species complex.</title>
        <authorList>
            <person name="Hanson S.J."/>
            <person name="Cinneide E.O."/>
            <person name="Salzberg L.I."/>
            <person name="Wolfe K.H."/>
            <person name="McGowan J."/>
            <person name="Fitzpatrick D.A."/>
            <person name="Matlin K."/>
        </authorList>
    </citation>
    <scope>NUCLEOTIDE SEQUENCE</scope>
    <source>
        <strain evidence="3">81-436-3</strain>
        <strain evidence="2">83-405-1</strain>
    </source>
</reference>
<comment type="caution">
    <text evidence="2">The sequence shown here is derived from an EMBL/GenBank/DDBJ whole genome shotgun (WGS) entry which is preliminary data.</text>
</comment>
<dbReference type="Proteomes" id="UP000738402">
    <property type="component" value="Unassembled WGS sequence"/>
</dbReference>
<evidence type="ECO:0000313" key="2">
    <source>
        <dbReference type="EMBL" id="KAG7725565.1"/>
    </source>
</evidence>
<evidence type="ECO:0000313" key="5">
    <source>
        <dbReference type="Proteomes" id="UP000738402"/>
    </source>
</evidence>
<name>A0AAN6D2R4_9ASCO</name>
<evidence type="ECO:0000313" key="3">
    <source>
        <dbReference type="EMBL" id="KAG7762941.1"/>
    </source>
</evidence>
<dbReference type="AlphaFoldDB" id="A0AAN6D2R4"/>
<organism evidence="2 5">
    <name type="scientific">Ogataea haglerorum</name>
    <dbReference type="NCBI Taxonomy" id="1937702"/>
    <lineage>
        <taxon>Eukaryota</taxon>
        <taxon>Fungi</taxon>
        <taxon>Dikarya</taxon>
        <taxon>Ascomycota</taxon>
        <taxon>Saccharomycotina</taxon>
        <taxon>Pichiomycetes</taxon>
        <taxon>Pichiales</taxon>
        <taxon>Pichiaceae</taxon>
        <taxon>Ogataea</taxon>
    </lineage>
</organism>
<protein>
    <submittedName>
        <fullName evidence="2">Uncharacterized protein</fullName>
    </submittedName>
</protein>